<keyword evidence="3" id="KW-0227">DNA damage</keyword>
<name>A0ABU0YWJ5_9PROT</name>
<dbReference type="CDD" id="cd00221">
    <property type="entry name" value="Vsr"/>
    <property type="match status" value="1"/>
</dbReference>
<dbReference type="Pfam" id="PF03852">
    <property type="entry name" value="Vsr"/>
    <property type="match status" value="1"/>
</dbReference>
<keyword evidence="4" id="KW-0378">Hydrolase</keyword>
<comment type="similarity">
    <text evidence="6">Belongs to the Vsr family.</text>
</comment>
<evidence type="ECO:0000256" key="1">
    <source>
        <dbReference type="ARBA" id="ARBA00022722"/>
    </source>
</evidence>
<evidence type="ECO:0000313" key="9">
    <source>
        <dbReference type="Proteomes" id="UP001230156"/>
    </source>
</evidence>
<gene>
    <name evidence="8" type="primary">vsr</name>
    <name evidence="8" type="ORF">Q8A70_26620</name>
</gene>
<dbReference type="NCBIfam" id="TIGR00632">
    <property type="entry name" value="vsr"/>
    <property type="match status" value="1"/>
</dbReference>
<evidence type="ECO:0000256" key="7">
    <source>
        <dbReference type="SAM" id="MobiDB-lite"/>
    </source>
</evidence>
<keyword evidence="5" id="KW-0234">DNA repair</keyword>
<dbReference type="SUPFAM" id="SSF52980">
    <property type="entry name" value="Restriction endonuclease-like"/>
    <property type="match status" value="1"/>
</dbReference>
<dbReference type="InterPro" id="IPR011335">
    <property type="entry name" value="Restrct_endonuc-II-like"/>
</dbReference>
<evidence type="ECO:0000256" key="4">
    <source>
        <dbReference type="ARBA" id="ARBA00022801"/>
    </source>
</evidence>
<evidence type="ECO:0000256" key="3">
    <source>
        <dbReference type="ARBA" id="ARBA00022763"/>
    </source>
</evidence>
<accession>A0ABU0YWJ5</accession>
<dbReference type="Gene3D" id="3.40.960.10">
    <property type="entry name" value="VSR Endonuclease"/>
    <property type="match status" value="1"/>
</dbReference>
<dbReference type="Proteomes" id="UP001230156">
    <property type="component" value="Unassembled WGS sequence"/>
</dbReference>
<organism evidence="8 9">
    <name type="scientific">Dongia sedimenti</name>
    <dbReference type="NCBI Taxonomy" id="3064282"/>
    <lineage>
        <taxon>Bacteria</taxon>
        <taxon>Pseudomonadati</taxon>
        <taxon>Pseudomonadota</taxon>
        <taxon>Alphaproteobacteria</taxon>
        <taxon>Rhodospirillales</taxon>
        <taxon>Dongiaceae</taxon>
        <taxon>Dongia</taxon>
    </lineage>
</organism>
<reference evidence="9" key="1">
    <citation type="submission" date="2023-08" db="EMBL/GenBank/DDBJ databases">
        <title>Rhodospirillaceae gen. nov., a novel taxon isolated from the Yangtze River Yuezi River estuary sludge.</title>
        <authorList>
            <person name="Ruan L."/>
        </authorList>
    </citation>
    <scope>NUCLEOTIDE SEQUENCE [LARGE SCALE GENOMIC DNA]</scope>
    <source>
        <strain evidence="9">R-7</strain>
    </source>
</reference>
<protein>
    <submittedName>
        <fullName evidence="8">DNA mismatch endonuclease Vsr</fullName>
    </submittedName>
</protein>
<keyword evidence="2 8" id="KW-0255">Endonuclease</keyword>
<keyword evidence="9" id="KW-1185">Reference proteome</keyword>
<dbReference type="EMBL" id="JAUYVI010000010">
    <property type="protein sequence ID" value="MDQ7251288.1"/>
    <property type="molecule type" value="Genomic_DNA"/>
</dbReference>
<evidence type="ECO:0000256" key="5">
    <source>
        <dbReference type="ARBA" id="ARBA00023204"/>
    </source>
</evidence>
<feature type="region of interest" description="Disordered" evidence="7">
    <location>
        <begin position="156"/>
        <end position="179"/>
    </location>
</feature>
<proteinExistence type="inferred from homology"/>
<keyword evidence="1" id="KW-0540">Nuclease</keyword>
<evidence type="ECO:0000313" key="8">
    <source>
        <dbReference type="EMBL" id="MDQ7251288.1"/>
    </source>
</evidence>
<dbReference type="RefSeq" id="WP_379961516.1">
    <property type="nucleotide sequence ID" value="NZ_JAUYVI010000010.1"/>
</dbReference>
<evidence type="ECO:0000256" key="2">
    <source>
        <dbReference type="ARBA" id="ARBA00022759"/>
    </source>
</evidence>
<comment type="caution">
    <text evidence="8">The sequence shown here is derived from an EMBL/GenBank/DDBJ whole genome shotgun (WGS) entry which is preliminary data.</text>
</comment>
<dbReference type="InterPro" id="IPR004603">
    <property type="entry name" value="DNA_mismatch_endonuc_vsr"/>
</dbReference>
<sequence length="179" mass="20544">MKSGRDAPRRAKATRDGEISAFRSALMARVKGKDTRPEKIVRTLFHGLGVRFRLHRKDLPGSPDLVFPKHRLAVFVHGCFWHRHEGCKKASMPKTRVSFWSEKFEANIRRDRKALTALKKAGWRTAIIWECQTQDEERLALKLKGLLPAADTRVRRTAGGGKRTMGSRSFRRSAQVLRR</sequence>
<dbReference type="GO" id="GO:0004519">
    <property type="term" value="F:endonuclease activity"/>
    <property type="evidence" value="ECO:0007669"/>
    <property type="project" value="UniProtKB-KW"/>
</dbReference>
<evidence type="ECO:0000256" key="6">
    <source>
        <dbReference type="ARBA" id="ARBA00029466"/>
    </source>
</evidence>